<evidence type="ECO:0000313" key="2">
    <source>
        <dbReference type="EMBL" id="MFC4790418.1"/>
    </source>
</evidence>
<evidence type="ECO:0000259" key="1">
    <source>
        <dbReference type="Pfam" id="PF18736"/>
    </source>
</evidence>
<reference evidence="3" key="1">
    <citation type="journal article" date="2019" name="Int. J. Syst. Evol. Microbiol.">
        <title>The Global Catalogue of Microorganisms (GCM) 10K type strain sequencing project: providing services to taxonomists for standard genome sequencing and annotation.</title>
        <authorList>
            <consortium name="The Broad Institute Genomics Platform"/>
            <consortium name="The Broad Institute Genome Sequencing Center for Infectious Disease"/>
            <person name="Wu L."/>
            <person name="Ma J."/>
        </authorList>
    </citation>
    <scope>NUCLEOTIDE SEQUENCE [LARGE SCALE GENOMIC DNA]</scope>
    <source>
        <strain evidence="3">CCUG 49452</strain>
    </source>
</reference>
<protein>
    <submittedName>
        <fullName evidence="2">HEPN family nuclease</fullName>
    </submittedName>
</protein>
<name>A0ABV9QHE0_9BURK</name>
<sequence length="144" mass="16502">MEYEENFEKSFMRRTLSLISEYEGSLDATLLVNCLLGLLVLPKETFIAQLPDVDFESLADWGVEPTSIREVGRCSDGHQHNPTLKQLIRRLRNAVAHFRVKPIHRDEQVHGFTFRDQNGFHAKLSLTEMKTLVVKLATHLEAQA</sequence>
<proteinExistence type="predicted"/>
<organism evidence="2 3">
    <name type="scientific">Giesbergeria sinuosa</name>
    <dbReference type="NCBI Taxonomy" id="80883"/>
    <lineage>
        <taxon>Bacteria</taxon>
        <taxon>Pseudomonadati</taxon>
        <taxon>Pseudomonadota</taxon>
        <taxon>Betaproteobacteria</taxon>
        <taxon>Burkholderiales</taxon>
        <taxon>Comamonadaceae</taxon>
        <taxon>Giesbergeria</taxon>
    </lineage>
</organism>
<dbReference type="EMBL" id="JBHSHJ010000020">
    <property type="protein sequence ID" value="MFC4790418.1"/>
    <property type="molecule type" value="Genomic_DNA"/>
</dbReference>
<feature type="domain" description="pEK499-p136 HEPN" evidence="1">
    <location>
        <begin position="1"/>
        <end position="142"/>
    </location>
</feature>
<accession>A0ABV9QHE0</accession>
<keyword evidence="3" id="KW-1185">Reference proteome</keyword>
<dbReference type="RefSeq" id="WP_382434904.1">
    <property type="nucleotide sequence ID" value="NZ_JBHSHJ010000020.1"/>
</dbReference>
<evidence type="ECO:0000313" key="3">
    <source>
        <dbReference type="Proteomes" id="UP001596001"/>
    </source>
</evidence>
<gene>
    <name evidence="2" type="ORF">ACFO6X_15665</name>
</gene>
<dbReference type="Proteomes" id="UP001596001">
    <property type="component" value="Unassembled WGS sequence"/>
</dbReference>
<comment type="caution">
    <text evidence="2">The sequence shown here is derived from an EMBL/GenBank/DDBJ whole genome shotgun (WGS) entry which is preliminary data.</text>
</comment>
<dbReference type="InterPro" id="IPR041318">
    <property type="entry name" value="pEK499_p136"/>
</dbReference>
<dbReference type="Pfam" id="PF18736">
    <property type="entry name" value="pEK499_p136"/>
    <property type="match status" value="1"/>
</dbReference>